<organism evidence="1 2">
    <name type="scientific">Stephania yunnanensis</name>
    <dbReference type="NCBI Taxonomy" id="152371"/>
    <lineage>
        <taxon>Eukaryota</taxon>
        <taxon>Viridiplantae</taxon>
        <taxon>Streptophyta</taxon>
        <taxon>Embryophyta</taxon>
        <taxon>Tracheophyta</taxon>
        <taxon>Spermatophyta</taxon>
        <taxon>Magnoliopsida</taxon>
        <taxon>Ranunculales</taxon>
        <taxon>Menispermaceae</taxon>
        <taxon>Menispermoideae</taxon>
        <taxon>Cissampelideae</taxon>
        <taxon>Stephania</taxon>
    </lineage>
</organism>
<sequence>MESLKSSSTPKLRRRFRSLKLRRNNFRLAENVATTSASPVVDDASAAAVGHSVAVVLPGLPRWSFRFSQGEPSATAVGVHSLHRGWSEPPSNLLSIGFTGKIGGNLSLSFTDLASNYRIILDSLLIRWQ</sequence>
<protein>
    <submittedName>
        <fullName evidence="1">Uncharacterized protein</fullName>
    </submittedName>
</protein>
<comment type="caution">
    <text evidence="1">The sequence shown here is derived from an EMBL/GenBank/DDBJ whole genome shotgun (WGS) entry which is preliminary data.</text>
</comment>
<dbReference type="Proteomes" id="UP001420932">
    <property type="component" value="Unassembled WGS sequence"/>
</dbReference>
<proteinExistence type="predicted"/>
<keyword evidence="2" id="KW-1185">Reference proteome</keyword>
<dbReference type="EMBL" id="JBBNAF010000005">
    <property type="protein sequence ID" value="KAK9142956.1"/>
    <property type="molecule type" value="Genomic_DNA"/>
</dbReference>
<reference evidence="1 2" key="1">
    <citation type="submission" date="2024-01" db="EMBL/GenBank/DDBJ databases">
        <title>Genome assemblies of Stephania.</title>
        <authorList>
            <person name="Yang L."/>
        </authorList>
    </citation>
    <scope>NUCLEOTIDE SEQUENCE [LARGE SCALE GENOMIC DNA]</scope>
    <source>
        <strain evidence="1">YNDBR</strain>
        <tissue evidence="1">Leaf</tissue>
    </source>
</reference>
<gene>
    <name evidence="1" type="ORF">Syun_012356</name>
</gene>
<accession>A0AAP0JZ95</accession>
<dbReference type="AlphaFoldDB" id="A0AAP0JZ95"/>
<evidence type="ECO:0000313" key="1">
    <source>
        <dbReference type="EMBL" id="KAK9142956.1"/>
    </source>
</evidence>
<evidence type="ECO:0000313" key="2">
    <source>
        <dbReference type="Proteomes" id="UP001420932"/>
    </source>
</evidence>
<name>A0AAP0JZ95_9MAGN</name>